<feature type="compositionally biased region" description="Low complexity" evidence="1">
    <location>
        <begin position="101"/>
        <end position="115"/>
    </location>
</feature>
<feature type="region of interest" description="Disordered" evidence="1">
    <location>
        <begin position="98"/>
        <end position="193"/>
    </location>
</feature>
<proteinExistence type="predicted"/>
<protein>
    <submittedName>
        <fullName evidence="2">Uncharacterized protein</fullName>
    </submittedName>
</protein>
<dbReference type="Proteomes" id="UP000076962">
    <property type="component" value="Unassembled WGS sequence"/>
</dbReference>
<evidence type="ECO:0000313" key="2">
    <source>
        <dbReference type="EMBL" id="OAD23512.1"/>
    </source>
</evidence>
<feature type="region of interest" description="Disordered" evidence="1">
    <location>
        <begin position="212"/>
        <end position="267"/>
    </location>
</feature>
<dbReference type="AlphaFoldDB" id="A0A176S5U1"/>
<gene>
    <name evidence="2" type="ORF">THIOM_000656</name>
</gene>
<comment type="caution">
    <text evidence="2">The sequence shown here is derived from an EMBL/GenBank/DDBJ whole genome shotgun (WGS) entry which is preliminary data.</text>
</comment>
<name>A0A176S5U1_9GAMM</name>
<sequence length="267" mass="29253">MKSYDLKKEGAALRADFESMPAIAPDLWDFVIIKDWEEEFLALHQWLISGFFPLSDDSPAMITEQQRETGAAGWQGLAKDLPRGGEPAPRQMRFKQTSGIETQVTVSSVPTSVPETQDRGKTSVRQPIGTPRRSVDGLSPAMITESPKRETPVRQPSQIGRDLAPDNELTDQSVDPRRSVTGDTIRPNGGKIGTLRDLAQDINNELTDQSFDLKPAELPNPRRSVAGDTIPERPNGGNIGTFRDLSPAMITESPKRETGVPTSVPVV</sequence>
<accession>A0A176S5U1</accession>
<dbReference type="EMBL" id="LUTY01000325">
    <property type="protein sequence ID" value="OAD23512.1"/>
    <property type="molecule type" value="Genomic_DNA"/>
</dbReference>
<keyword evidence="3" id="KW-1185">Reference proteome</keyword>
<evidence type="ECO:0000256" key="1">
    <source>
        <dbReference type="SAM" id="MobiDB-lite"/>
    </source>
</evidence>
<feature type="non-terminal residue" evidence="2">
    <location>
        <position position="267"/>
    </location>
</feature>
<reference evidence="2 3" key="1">
    <citation type="submission" date="2016-05" db="EMBL/GenBank/DDBJ databases">
        <title>Single-cell genome of chain-forming Candidatus Thiomargarita nelsonii and comparison to other large sulfur-oxidizing bacteria.</title>
        <authorList>
            <person name="Winkel M."/>
            <person name="Salman V."/>
            <person name="Woyke T."/>
            <person name="Schulz-Vogt H."/>
            <person name="Richter M."/>
            <person name="Flood B."/>
            <person name="Bailey J."/>
            <person name="Amann R."/>
            <person name="Mussmann M."/>
        </authorList>
    </citation>
    <scope>NUCLEOTIDE SEQUENCE [LARGE SCALE GENOMIC DNA]</scope>
    <source>
        <strain evidence="2 3">THI036</strain>
    </source>
</reference>
<organism evidence="2 3">
    <name type="scientific">Candidatus Thiomargarita nelsonii</name>
    <dbReference type="NCBI Taxonomy" id="1003181"/>
    <lineage>
        <taxon>Bacteria</taxon>
        <taxon>Pseudomonadati</taxon>
        <taxon>Pseudomonadota</taxon>
        <taxon>Gammaproteobacteria</taxon>
        <taxon>Thiotrichales</taxon>
        <taxon>Thiotrichaceae</taxon>
        <taxon>Thiomargarita</taxon>
    </lineage>
</organism>
<evidence type="ECO:0000313" key="3">
    <source>
        <dbReference type="Proteomes" id="UP000076962"/>
    </source>
</evidence>